<keyword evidence="1" id="KW-0812">Transmembrane</keyword>
<sequence length="218" mass="23853">MSKFLLRSVIFFFIVVSVKYMLPKILVKNTQNKRFLKDFSLFALFFSFTLLISLFIYAPSSHAQFSGISLTIPWAGREVEQGDVVVLENGVFALCKKDYDENIYGVVSGETAISLNDISLEEGQYVLVASSGEMYVKVSSINGDIAVGDYLTSSFTEGVAQKADVSGYVLGIALESYSSSDPNAVGKILAQIDIKSAYVANRSQKNLLQFLKTGAMSP</sequence>
<evidence type="ECO:0000256" key="1">
    <source>
        <dbReference type="SAM" id="Phobius"/>
    </source>
</evidence>
<feature type="transmembrane region" description="Helical" evidence="1">
    <location>
        <begin position="39"/>
        <end position="58"/>
    </location>
</feature>
<name>A0A7C1HTS3_UNCKA</name>
<feature type="transmembrane region" description="Helical" evidence="1">
    <location>
        <begin position="6"/>
        <end position="27"/>
    </location>
</feature>
<evidence type="ECO:0000313" key="2">
    <source>
        <dbReference type="EMBL" id="HDQ88837.1"/>
    </source>
</evidence>
<protein>
    <submittedName>
        <fullName evidence="2">Uncharacterized protein</fullName>
    </submittedName>
</protein>
<proteinExistence type="predicted"/>
<reference evidence="2" key="1">
    <citation type="journal article" date="2020" name="mSystems">
        <title>Genome- and Community-Level Interaction Insights into Carbon Utilization and Element Cycling Functions of Hydrothermarchaeota in Hydrothermal Sediment.</title>
        <authorList>
            <person name="Zhou Z."/>
            <person name="Liu Y."/>
            <person name="Xu W."/>
            <person name="Pan J."/>
            <person name="Luo Z.H."/>
            <person name="Li M."/>
        </authorList>
    </citation>
    <scope>NUCLEOTIDE SEQUENCE [LARGE SCALE GENOMIC DNA]</scope>
    <source>
        <strain evidence="2">SpSt-1219</strain>
    </source>
</reference>
<comment type="caution">
    <text evidence="2">The sequence shown here is derived from an EMBL/GenBank/DDBJ whole genome shotgun (WGS) entry which is preliminary data.</text>
</comment>
<gene>
    <name evidence="2" type="ORF">ENN92_01680</name>
</gene>
<keyword evidence="1" id="KW-0472">Membrane</keyword>
<accession>A0A7C1HTS3</accession>
<dbReference type="Proteomes" id="UP000886066">
    <property type="component" value="Unassembled WGS sequence"/>
</dbReference>
<dbReference type="AlphaFoldDB" id="A0A7C1HTS3"/>
<dbReference type="EMBL" id="DSDM01000100">
    <property type="protein sequence ID" value="HDQ88837.1"/>
    <property type="molecule type" value="Genomic_DNA"/>
</dbReference>
<dbReference type="Gene3D" id="2.40.300.10">
    <property type="entry name" value="Head decoration protein D"/>
    <property type="match status" value="1"/>
</dbReference>
<feature type="non-terminal residue" evidence="2">
    <location>
        <position position="218"/>
    </location>
</feature>
<keyword evidence="1" id="KW-1133">Transmembrane helix</keyword>
<organism evidence="2">
    <name type="scientific">candidate division WWE3 bacterium</name>
    <dbReference type="NCBI Taxonomy" id="2053526"/>
    <lineage>
        <taxon>Bacteria</taxon>
        <taxon>Katanobacteria</taxon>
    </lineage>
</organism>